<organism evidence="1 2">
    <name type="scientific">Rhododendron molle</name>
    <name type="common">Chinese azalea</name>
    <name type="synonym">Azalea mollis</name>
    <dbReference type="NCBI Taxonomy" id="49168"/>
    <lineage>
        <taxon>Eukaryota</taxon>
        <taxon>Viridiplantae</taxon>
        <taxon>Streptophyta</taxon>
        <taxon>Embryophyta</taxon>
        <taxon>Tracheophyta</taxon>
        <taxon>Spermatophyta</taxon>
        <taxon>Magnoliopsida</taxon>
        <taxon>eudicotyledons</taxon>
        <taxon>Gunneridae</taxon>
        <taxon>Pentapetalae</taxon>
        <taxon>asterids</taxon>
        <taxon>Ericales</taxon>
        <taxon>Ericaceae</taxon>
        <taxon>Ericoideae</taxon>
        <taxon>Rhodoreae</taxon>
        <taxon>Rhododendron</taxon>
    </lineage>
</organism>
<accession>A0ACC0M0V6</accession>
<reference evidence="1" key="1">
    <citation type="submission" date="2022-02" db="EMBL/GenBank/DDBJ databases">
        <title>Plant Genome Project.</title>
        <authorList>
            <person name="Zhang R.-G."/>
        </authorList>
    </citation>
    <scope>NUCLEOTIDE SEQUENCE</scope>
    <source>
        <strain evidence="1">AT1</strain>
    </source>
</reference>
<gene>
    <name evidence="1" type="ORF">RHMOL_Rhmol10G0101600</name>
</gene>
<proteinExistence type="predicted"/>
<sequence length="52" mass="6541">MTAAVEERRLLLQLRHWRFFEEGIVVVGGTCWSRIRRAEWGQWWEDRRRRVR</sequence>
<evidence type="ECO:0000313" key="1">
    <source>
        <dbReference type="EMBL" id="KAI8534580.1"/>
    </source>
</evidence>
<comment type="caution">
    <text evidence="1">The sequence shown here is derived from an EMBL/GenBank/DDBJ whole genome shotgun (WGS) entry which is preliminary data.</text>
</comment>
<keyword evidence="2" id="KW-1185">Reference proteome</keyword>
<protein>
    <submittedName>
        <fullName evidence="1">Uncharacterized protein</fullName>
    </submittedName>
</protein>
<evidence type="ECO:0000313" key="2">
    <source>
        <dbReference type="Proteomes" id="UP001062846"/>
    </source>
</evidence>
<name>A0ACC0M0V6_RHOML</name>
<dbReference type="Proteomes" id="UP001062846">
    <property type="component" value="Chromosome 10"/>
</dbReference>
<dbReference type="EMBL" id="CM046397">
    <property type="protein sequence ID" value="KAI8534580.1"/>
    <property type="molecule type" value="Genomic_DNA"/>
</dbReference>